<dbReference type="GO" id="GO:0006310">
    <property type="term" value="P:DNA recombination"/>
    <property type="evidence" value="ECO:0007669"/>
    <property type="project" value="UniProtKB-KW"/>
</dbReference>
<dbReference type="InterPro" id="IPR044068">
    <property type="entry name" value="CB"/>
</dbReference>
<dbReference type="InterPro" id="IPR002104">
    <property type="entry name" value="Integrase_catalytic"/>
</dbReference>
<sequence length="417" mass="45890">MDTAQHSRVIEVDWLAASPIGPHAVAFKHHLTERRYAAHTVSSYIAEVTHFARWVCTRRLPLARIDEVSVAIFLDDHLPSCACTGHTRHDRADHSAALGHLLAVLRAQGAIAQPPVSTTPVDEELRRYDDHMNHVRGLAPKSRTMVLRIVGRLLAERFGGHAVDIKAITPEHVRRFFAEQAALHSKPAGAGSVVSSLRGYFRYRASLGDLVHGLIGALAYPANWALSSLPKKLTDEEVAQLVGSLNNPCRAMRRACAIVRCALDLGLRSIEVAQLSLDDIDWHAGTITLRHTKGRRVDILPLPVATGEAIARYLELERPKTTNRAIFVRNVAPRDAPIGADLIRITIRQAYARAGLPYTRSHLLRHTMANRLLASGSTLKEVADVLRHRSLNTTMIYAKLDSRSLAAVALPWPGSAS</sequence>
<dbReference type="Gene3D" id="1.10.150.130">
    <property type="match status" value="1"/>
</dbReference>
<dbReference type="GO" id="GO:0015074">
    <property type="term" value="P:DNA integration"/>
    <property type="evidence" value="ECO:0007669"/>
    <property type="project" value="UniProtKB-KW"/>
</dbReference>
<dbReference type="PANTHER" id="PTHR30349">
    <property type="entry name" value="PHAGE INTEGRASE-RELATED"/>
    <property type="match status" value="1"/>
</dbReference>
<evidence type="ECO:0000256" key="3">
    <source>
        <dbReference type="ARBA" id="ARBA00023172"/>
    </source>
</evidence>
<name>B1Y166_LEPCP</name>
<evidence type="ECO:0000313" key="7">
    <source>
        <dbReference type="EMBL" id="ACB33043.1"/>
    </source>
</evidence>
<dbReference type="PROSITE" id="PS51900">
    <property type="entry name" value="CB"/>
    <property type="match status" value="1"/>
</dbReference>
<keyword evidence="1" id="KW-0229">DNA integration</keyword>
<dbReference type="RefSeq" id="WP_012345805.1">
    <property type="nucleotide sequence ID" value="NC_010524.1"/>
</dbReference>
<dbReference type="InterPro" id="IPR013762">
    <property type="entry name" value="Integrase-like_cat_sf"/>
</dbReference>
<dbReference type="InterPro" id="IPR011010">
    <property type="entry name" value="DNA_brk_join_enz"/>
</dbReference>
<dbReference type="EMBL" id="CP001013">
    <property type="protein sequence ID" value="ACB33043.1"/>
    <property type="molecule type" value="Genomic_DNA"/>
</dbReference>
<dbReference type="InterPro" id="IPR010998">
    <property type="entry name" value="Integrase_recombinase_N"/>
</dbReference>
<dbReference type="KEGG" id="lch:Lcho_0770"/>
<proteinExistence type="predicted"/>
<dbReference type="SUPFAM" id="SSF56349">
    <property type="entry name" value="DNA breaking-rejoining enzymes"/>
    <property type="match status" value="1"/>
</dbReference>
<dbReference type="HOGENOM" id="CLU_027562_23_3_4"/>
<evidence type="ECO:0000313" key="8">
    <source>
        <dbReference type="Proteomes" id="UP000001693"/>
    </source>
</evidence>
<dbReference type="PANTHER" id="PTHR30349:SF90">
    <property type="entry name" value="TYROSINE RECOMBINASE XERD"/>
    <property type="match status" value="1"/>
</dbReference>
<gene>
    <name evidence="7" type="ordered locus">Lcho_0770</name>
</gene>
<dbReference type="InterPro" id="IPR050090">
    <property type="entry name" value="Tyrosine_recombinase_XerCD"/>
</dbReference>
<evidence type="ECO:0000259" key="5">
    <source>
        <dbReference type="PROSITE" id="PS51898"/>
    </source>
</evidence>
<keyword evidence="3" id="KW-0233">DNA recombination</keyword>
<keyword evidence="2 4" id="KW-0238">DNA-binding</keyword>
<dbReference type="OrthoDB" id="8912821at2"/>
<evidence type="ECO:0000259" key="6">
    <source>
        <dbReference type="PROSITE" id="PS51900"/>
    </source>
</evidence>
<dbReference type="STRING" id="395495.Lcho_0770"/>
<organism evidence="7 8">
    <name type="scientific">Leptothrix cholodnii (strain ATCC 51168 / LMG 8142 / SP-6)</name>
    <name type="common">Leptothrix discophora (strain SP-6)</name>
    <dbReference type="NCBI Taxonomy" id="395495"/>
    <lineage>
        <taxon>Bacteria</taxon>
        <taxon>Pseudomonadati</taxon>
        <taxon>Pseudomonadota</taxon>
        <taxon>Betaproteobacteria</taxon>
        <taxon>Burkholderiales</taxon>
        <taxon>Sphaerotilaceae</taxon>
        <taxon>Leptothrix</taxon>
    </lineage>
</organism>
<feature type="domain" description="Tyr recombinase" evidence="5">
    <location>
        <begin position="228"/>
        <end position="410"/>
    </location>
</feature>
<dbReference type="GO" id="GO:0003677">
    <property type="term" value="F:DNA binding"/>
    <property type="evidence" value="ECO:0007669"/>
    <property type="project" value="UniProtKB-UniRule"/>
</dbReference>
<dbReference type="AlphaFoldDB" id="B1Y166"/>
<dbReference type="Gene3D" id="1.10.443.10">
    <property type="entry name" value="Intergrase catalytic core"/>
    <property type="match status" value="1"/>
</dbReference>
<evidence type="ECO:0000256" key="1">
    <source>
        <dbReference type="ARBA" id="ARBA00022908"/>
    </source>
</evidence>
<feature type="domain" description="Core-binding (CB)" evidence="6">
    <location>
        <begin position="119"/>
        <end position="205"/>
    </location>
</feature>
<accession>B1Y166</accession>
<dbReference type="PROSITE" id="PS51898">
    <property type="entry name" value="TYR_RECOMBINASE"/>
    <property type="match status" value="1"/>
</dbReference>
<evidence type="ECO:0000256" key="2">
    <source>
        <dbReference type="ARBA" id="ARBA00023125"/>
    </source>
</evidence>
<evidence type="ECO:0000256" key="4">
    <source>
        <dbReference type="PROSITE-ProRule" id="PRU01248"/>
    </source>
</evidence>
<keyword evidence="8" id="KW-1185">Reference proteome</keyword>
<dbReference type="eggNOG" id="COG4974">
    <property type="taxonomic scope" value="Bacteria"/>
</dbReference>
<reference evidence="7 8" key="1">
    <citation type="submission" date="2008-03" db="EMBL/GenBank/DDBJ databases">
        <title>Complete sequence of Leptothrix cholodnii SP-6.</title>
        <authorList>
            <consortium name="US DOE Joint Genome Institute"/>
            <person name="Copeland A."/>
            <person name="Lucas S."/>
            <person name="Lapidus A."/>
            <person name="Glavina del Rio T."/>
            <person name="Dalin E."/>
            <person name="Tice H."/>
            <person name="Bruce D."/>
            <person name="Goodwin L."/>
            <person name="Pitluck S."/>
            <person name="Chertkov O."/>
            <person name="Brettin T."/>
            <person name="Detter J.C."/>
            <person name="Han C."/>
            <person name="Kuske C.R."/>
            <person name="Schmutz J."/>
            <person name="Larimer F."/>
            <person name="Land M."/>
            <person name="Hauser L."/>
            <person name="Kyrpides N."/>
            <person name="Lykidis A."/>
            <person name="Emerson D."/>
            <person name="Richardson P."/>
        </authorList>
    </citation>
    <scope>NUCLEOTIDE SEQUENCE [LARGE SCALE GENOMIC DNA]</scope>
    <source>
        <strain evidence="8">ATCC 51168 / LMG 8142 / SP-6</strain>
    </source>
</reference>
<dbReference type="Pfam" id="PF00589">
    <property type="entry name" value="Phage_integrase"/>
    <property type="match status" value="1"/>
</dbReference>
<protein>
    <submittedName>
        <fullName evidence="7">Integrase family protein</fullName>
    </submittedName>
</protein>
<dbReference type="Proteomes" id="UP000001693">
    <property type="component" value="Chromosome"/>
</dbReference>